<evidence type="ECO:0000256" key="3">
    <source>
        <dbReference type="ARBA" id="ARBA00022801"/>
    </source>
</evidence>
<dbReference type="EMBL" id="ML742030">
    <property type="protein sequence ID" value="KAE8154278.1"/>
    <property type="molecule type" value="Genomic_DNA"/>
</dbReference>
<dbReference type="InterPro" id="IPR005084">
    <property type="entry name" value="CBM6"/>
</dbReference>
<protein>
    <submittedName>
        <fullName evidence="8">Glycosyl hydrolase</fullName>
    </submittedName>
</protein>
<comment type="similarity">
    <text evidence="1 5">Belongs to the glycosyl hydrolase 43 family.</text>
</comment>
<accession>A0A5N6U6P3</accession>
<dbReference type="GO" id="GO:0005975">
    <property type="term" value="P:carbohydrate metabolic process"/>
    <property type="evidence" value="ECO:0007669"/>
    <property type="project" value="InterPro"/>
</dbReference>
<evidence type="ECO:0000313" key="9">
    <source>
        <dbReference type="Proteomes" id="UP000325780"/>
    </source>
</evidence>
<dbReference type="InterPro" id="IPR008979">
    <property type="entry name" value="Galactose-bd-like_sf"/>
</dbReference>
<organism evidence="8 9">
    <name type="scientific">Aspergillus avenaceus</name>
    <dbReference type="NCBI Taxonomy" id="36643"/>
    <lineage>
        <taxon>Eukaryota</taxon>
        <taxon>Fungi</taxon>
        <taxon>Dikarya</taxon>
        <taxon>Ascomycota</taxon>
        <taxon>Pezizomycotina</taxon>
        <taxon>Eurotiomycetes</taxon>
        <taxon>Eurotiomycetidae</taxon>
        <taxon>Eurotiales</taxon>
        <taxon>Aspergillaceae</taxon>
        <taxon>Aspergillus</taxon>
        <taxon>Aspergillus subgen. Circumdati</taxon>
    </lineage>
</organism>
<sequence>MAASFFTGLALLGTASASLQIVPGATWTASGTNQHVQAHGGGIISVDSTYYWIGENKLDGSAFQSINCYSSDNLVEWSFVGELLSLQDSGDLGPNRVVERPKVIYNEATSKYVLWLHIDDSSYGEAKTGVATSSSICGEYEYIDSFRPLGYQSRDMGLFKDDDDTAYLLTEDRKNGLRINKLNDEYTNVTEAIHLFPESIESPAMIKQDGVYFLFGSQLTGWSTNDNQYTTSTDLTGTWSDWQNFAPSGTNTYDSQTTFVFPVGDSVLYMGDRWISSNLMASTYIWLPLTLDGTTATLHEETSWILPLDGTWSSAGTTKTYEAEASDNELSNGAKAVTCSNCSGGKAVGYIGGSEEGTLQINNVAGDASGTTTIRVRYANGDSSQRYANVTVNGESQVLAFLPSDNGNTPASSTLHVSLEEGRSNTIIVGAYNDGWGPDIDGLVVPRE</sequence>
<dbReference type="GO" id="GO:0030246">
    <property type="term" value="F:carbohydrate binding"/>
    <property type="evidence" value="ECO:0007669"/>
    <property type="project" value="InterPro"/>
</dbReference>
<dbReference type="OrthoDB" id="9970295at2759"/>
<dbReference type="InterPro" id="IPR006710">
    <property type="entry name" value="Glyco_hydro_43"/>
</dbReference>
<evidence type="ECO:0000313" key="8">
    <source>
        <dbReference type="EMBL" id="KAE8154278.1"/>
    </source>
</evidence>
<dbReference type="Gene3D" id="2.115.10.20">
    <property type="entry name" value="Glycosyl hydrolase domain, family 43"/>
    <property type="match status" value="1"/>
</dbReference>
<evidence type="ECO:0000256" key="4">
    <source>
        <dbReference type="ARBA" id="ARBA00023295"/>
    </source>
</evidence>
<dbReference type="Pfam" id="PF04616">
    <property type="entry name" value="Glyco_hydro_43"/>
    <property type="match status" value="1"/>
</dbReference>
<evidence type="ECO:0000256" key="2">
    <source>
        <dbReference type="ARBA" id="ARBA00022729"/>
    </source>
</evidence>
<evidence type="ECO:0000259" key="7">
    <source>
        <dbReference type="PROSITE" id="PS51175"/>
    </source>
</evidence>
<dbReference type="InterPro" id="IPR023296">
    <property type="entry name" value="Glyco_hydro_beta-prop_sf"/>
</dbReference>
<dbReference type="PANTHER" id="PTHR22925:SF3">
    <property type="entry name" value="GLYCOSYL HYDROLASE FAMILY PROTEIN 43"/>
    <property type="match status" value="1"/>
</dbReference>
<name>A0A5N6U6P3_ASPAV</name>
<feature type="signal peptide" evidence="6">
    <location>
        <begin position="1"/>
        <end position="17"/>
    </location>
</feature>
<dbReference type="SUPFAM" id="SSF49785">
    <property type="entry name" value="Galactose-binding domain-like"/>
    <property type="match status" value="1"/>
</dbReference>
<dbReference type="PANTHER" id="PTHR22925">
    <property type="entry name" value="GLYCOSYL HYDROLASE 43 FAMILY MEMBER"/>
    <property type="match status" value="1"/>
</dbReference>
<dbReference type="Gene3D" id="2.60.120.260">
    <property type="entry name" value="Galactose-binding domain-like"/>
    <property type="match status" value="1"/>
</dbReference>
<dbReference type="PROSITE" id="PS51175">
    <property type="entry name" value="CBM6"/>
    <property type="match status" value="1"/>
</dbReference>
<evidence type="ECO:0000256" key="1">
    <source>
        <dbReference type="ARBA" id="ARBA00009865"/>
    </source>
</evidence>
<feature type="chain" id="PRO_5024885721" evidence="6">
    <location>
        <begin position="18"/>
        <end position="448"/>
    </location>
</feature>
<keyword evidence="2 6" id="KW-0732">Signal</keyword>
<proteinExistence type="inferred from homology"/>
<dbReference type="SUPFAM" id="SSF75005">
    <property type="entry name" value="Arabinanase/levansucrase/invertase"/>
    <property type="match status" value="1"/>
</dbReference>
<dbReference type="CDD" id="cd18821">
    <property type="entry name" value="GH43_Pc3Gal43A-like"/>
    <property type="match status" value="1"/>
</dbReference>
<dbReference type="GO" id="GO:0004553">
    <property type="term" value="F:hydrolase activity, hydrolyzing O-glycosyl compounds"/>
    <property type="evidence" value="ECO:0007669"/>
    <property type="project" value="InterPro"/>
</dbReference>
<keyword evidence="4 5" id="KW-0326">Glycosidase</keyword>
<dbReference type="CDD" id="cd04081">
    <property type="entry name" value="CBM35_galactosidase-like"/>
    <property type="match status" value="1"/>
</dbReference>
<keyword evidence="9" id="KW-1185">Reference proteome</keyword>
<keyword evidence="3 5" id="KW-0378">Hydrolase</keyword>
<reference evidence="8 9" key="1">
    <citation type="submission" date="2019-04" db="EMBL/GenBank/DDBJ databases">
        <title>Friends and foes A comparative genomics study of 23 Aspergillus species from section Flavi.</title>
        <authorList>
            <consortium name="DOE Joint Genome Institute"/>
            <person name="Kjaerbolling I."/>
            <person name="Vesth T."/>
            <person name="Frisvad J.C."/>
            <person name="Nybo J.L."/>
            <person name="Theobald S."/>
            <person name="Kildgaard S."/>
            <person name="Isbrandt T."/>
            <person name="Kuo A."/>
            <person name="Sato A."/>
            <person name="Lyhne E.K."/>
            <person name="Kogle M.E."/>
            <person name="Wiebenga A."/>
            <person name="Kun R.S."/>
            <person name="Lubbers R.J."/>
            <person name="Makela M.R."/>
            <person name="Barry K."/>
            <person name="Chovatia M."/>
            <person name="Clum A."/>
            <person name="Daum C."/>
            <person name="Haridas S."/>
            <person name="He G."/>
            <person name="LaButti K."/>
            <person name="Lipzen A."/>
            <person name="Mondo S."/>
            <person name="Riley R."/>
            <person name="Salamov A."/>
            <person name="Simmons B.A."/>
            <person name="Magnuson J.K."/>
            <person name="Henrissat B."/>
            <person name="Mortensen U.H."/>
            <person name="Larsen T.O."/>
            <person name="Devries R.P."/>
            <person name="Grigoriev I.V."/>
            <person name="Machida M."/>
            <person name="Baker S.E."/>
            <person name="Andersen M.R."/>
        </authorList>
    </citation>
    <scope>NUCLEOTIDE SEQUENCE [LARGE SCALE GENOMIC DNA]</scope>
    <source>
        <strain evidence="8 9">IBT 18842</strain>
    </source>
</reference>
<evidence type="ECO:0000256" key="6">
    <source>
        <dbReference type="SAM" id="SignalP"/>
    </source>
</evidence>
<dbReference type="Proteomes" id="UP000325780">
    <property type="component" value="Unassembled WGS sequence"/>
</dbReference>
<dbReference type="AlphaFoldDB" id="A0A5N6U6P3"/>
<feature type="domain" description="CBM6" evidence="7">
    <location>
        <begin position="319"/>
        <end position="446"/>
    </location>
</feature>
<evidence type="ECO:0000256" key="5">
    <source>
        <dbReference type="RuleBase" id="RU361187"/>
    </source>
</evidence>
<gene>
    <name evidence="8" type="ORF">BDV25DRAFT_135968</name>
</gene>